<evidence type="ECO:0000256" key="1">
    <source>
        <dbReference type="SAM" id="Phobius"/>
    </source>
</evidence>
<feature type="transmembrane region" description="Helical" evidence="1">
    <location>
        <begin position="20"/>
        <end position="40"/>
    </location>
</feature>
<dbReference type="Proteomes" id="UP001162030">
    <property type="component" value="Chromosome"/>
</dbReference>
<accession>A0ABN8WZC9</accession>
<protein>
    <submittedName>
        <fullName evidence="2">Uncharacterized protein</fullName>
    </submittedName>
</protein>
<keyword evidence="1" id="KW-0472">Membrane</keyword>
<keyword evidence="1" id="KW-0812">Transmembrane</keyword>
<evidence type="ECO:0000313" key="2">
    <source>
        <dbReference type="EMBL" id="CAI8721341.1"/>
    </source>
</evidence>
<keyword evidence="1" id="KW-1133">Transmembrane helix</keyword>
<reference evidence="2 3" key="1">
    <citation type="submission" date="2023-03" db="EMBL/GenBank/DDBJ databases">
        <authorList>
            <person name="Pearce D."/>
        </authorList>
    </citation>
    <scope>NUCLEOTIDE SEQUENCE [LARGE SCALE GENOMIC DNA]</scope>
    <source>
        <strain evidence="2">Msz</strain>
    </source>
</reference>
<proteinExistence type="predicted"/>
<name>A0ABN8WZC9_9GAMM</name>
<gene>
    <name evidence="2" type="ORF">MSZNOR_0098</name>
</gene>
<evidence type="ECO:0000313" key="3">
    <source>
        <dbReference type="Proteomes" id="UP001162030"/>
    </source>
</evidence>
<dbReference type="EMBL" id="OX458333">
    <property type="protein sequence ID" value="CAI8721341.1"/>
    <property type="molecule type" value="Genomic_DNA"/>
</dbReference>
<organism evidence="2 3">
    <name type="scientific">Methylocaldum szegediense</name>
    <dbReference type="NCBI Taxonomy" id="73780"/>
    <lineage>
        <taxon>Bacteria</taxon>
        <taxon>Pseudomonadati</taxon>
        <taxon>Pseudomonadota</taxon>
        <taxon>Gammaproteobacteria</taxon>
        <taxon>Methylococcales</taxon>
        <taxon>Methylococcaceae</taxon>
        <taxon>Methylocaldum</taxon>
    </lineage>
</organism>
<keyword evidence="3" id="KW-1185">Reference proteome</keyword>
<sequence>MAGYDLKTIESQVDFASKLLSLAFKIGVLLGGACLLFYCYRLDYFPVGLSVGDCQRRLKSDPF</sequence>